<feature type="transmembrane region" description="Helical" evidence="1">
    <location>
        <begin position="74"/>
        <end position="95"/>
    </location>
</feature>
<keyword evidence="1" id="KW-1133">Transmembrane helix</keyword>
<evidence type="ECO:0000313" key="2">
    <source>
        <dbReference type="EMBL" id="AHY20350.1"/>
    </source>
</evidence>
<sequence length="101" mass="11299">MKIFTWFSCHSGAKGPRLLREAAVGNFPQYIFPWSNVSFYGTLGTPCFYCSPIALSVIISSSAFCLLPDMYRSFLMVFLSGVAEYTSPVRLLFIFSGPFID</sequence>
<evidence type="ECO:0000256" key="1">
    <source>
        <dbReference type="SAM" id="Phobius"/>
    </source>
</evidence>
<dbReference type="EMBL" id="KJ461445">
    <property type="protein sequence ID" value="AHY20350.1"/>
    <property type="molecule type" value="Genomic_DNA"/>
</dbReference>
<keyword evidence="1" id="KW-0472">Membrane</keyword>
<protein>
    <submittedName>
        <fullName evidence="2">Uncharacterized protein</fullName>
    </submittedName>
</protein>
<reference evidence="2" key="1">
    <citation type="submission" date="2014-02" db="EMBL/GenBank/DDBJ databases">
        <title>The mitochondrial genome of Brassica juncea var tumida Tsen et Lee.</title>
        <authorList>
            <person name="Yang J."/>
            <person name="Liu D."/>
            <person name="Zhang M."/>
        </authorList>
    </citation>
    <scope>NUCLEOTIDE SEQUENCE</scope>
</reference>
<feature type="transmembrane region" description="Helical" evidence="1">
    <location>
        <begin position="43"/>
        <end position="67"/>
    </location>
</feature>
<proteinExistence type="predicted"/>
<gene>
    <name evidence="2" type="primary">orf101c</name>
</gene>
<organism evidence="2">
    <name type="scientific">Brassica juncea var. tumida</name>
    <dbReference type="NCBI Taxonomy" id="323352"/>
    <lineage>
        <taxon>Eukaryota</taxon>
        <taxon>Viridiplantae</taxon>
        <taxon>Streptophyta</taxon>
        <taxon>Embryophyta</taxon>
        <taxon>Tracheophyta</taxon>
        <taxon>Spermatophyta</taxon>
        <taxon>Magnoliopsida</taxon>
        <taxon>eudicotyledons</taxon>
        <taxon>Gunneridae</taxon>
        <taxon>Pentapetalae</taxon>
        <taxon>rosids</taxon>
        <taxon>malvids</taxon>
        <taxon>Brassicales</taxon>
        <taxon>Brassicaceae</taxon>
        <taxon>Brassiceae</taxon>
        <taxon>Brassica</taxon>
    </lineage>
</organism>
<dbReference type="AlphaFoldDB" id="A0A023VW11"/>
<geneLocation type="mitochondrion" evidence="2"/>
<keyword evidence="1" id="KW-0812">Transmembrane</keyword>
<accession>A0A023VW11</accession>
<keyword evidence="2" id="KW-0496">Mitochondrion</keyword>
<name>A0A023VW11_BRAJU</name>